<gene>
    <name evidence="3" type="ORF">SLS63_003595</name>
</gene>
<organism evidence="3 4">
    <name type="scientific">Diaporthe eres</name>
    <name type="common">Phomopsis oblonga</name>
    <dbReference type="NCBI Taxonomy" id="83184"/>
    <lineage>
        <taxon>Eukaryota</taxon>
        <taxon>Fungi</taxon>
        <taxon>Dikarya</taxon>
        <taxon>Ascomycota</taxon>
        <taxon>Pezizomycotina</taxon>
        <taxon>Sordariomycetes</taxon>
        <taxon>Sordariomycetidae</taxon>
        <taxon>Diaporthales</taxon>
        <taxon>Diaporthaceae</taxon>
        <taxon>Diaporthe</taxon>
        <taxon>Diaporthe eres species complex</taxon>
    </lineage>
</organism>
<sequence length="321" mass="36377">MRLCRKAVLFSNKSLAGQLWSSLGASFDSEFKPLQEEMDKWGLMIQLKTQQLATASMVDADKFRRRNYKQRTLHLLSPNQPQHITTWRRHRKKGDCKWIYQTAAYKSWIAEDKSSTLCVSGKLGSGKTVMMANIVAQINMHQTCAFFFCTFKDQDSLKATAVLGSIAFHLLDSIPGDDSTWDVLSRQDDTVSRVLTSAEIINLLTNLLPEHAKYVLVLDGLEDCPNDEITEVIHGIRRLMARRIVLLCYSARSGSMFQRLTVEKLAAKISISLDEEMHDEEIKAYITEEIARRKQTSQPGLFSDELVELVKQQLLAGAQGM</sequence>
<dbReference type="EMBL" id="JAKNSF020000011">
    <property type="protein sequence ID" value="KAK7736074.1"/>
    <property type="molecule type" value="Genomic_DNA"/>
</dbReference>
<keyword evidence="4" id="KW-1185">Reference proteome</keyword>
<evidence type="ECO:0000313" key="4">
    <source>
        <dbReference type="Proteomes" id="UP001430848"/>
    </source>
</evidence>
<evidence type="ECO:0000313" key="3">
    <source>
        <dbReference type="EMBL" id="KAK7736074.1"/>
    </source>
</evidence>
<dbReference type="Pfam" id="PF24883">
    <property type="entry name" value="NPHP3_N"/>
    <property type="match status" value="1"/>
</dbReference>
<dbReference type="SUPFAM" id="SSF52540">
    <property type="entry name" value="P-loop containing nucleoside triphosphate hydrolases"/>
    <property type="match status" value="1"/>
</dbReference>
<accession>A0ABR1PGC5</accession>
<reference evidence="3 4" key="1">
    <citation type="submission" date="2024-02" db="EMBL/GenBank/DDBJ databases">
        <title>De novo assembly and annotation of 12 fungi associated with fruit tree decline syndrome in Ontario, Canada.</title>
        <authorList>
            <person name="Sulman M."/>
            <person name="Ellouze W."/>
            <person name="Ilyukhin E."/>
        </authorList>
    </citation>
    <scope>NUCLEOTIDE SEQUENCE [LARGE SCALE GENOMIC DNA]</scope>
    <source>
        <strain evidence="3 4">M169</strain>
    </source>
</reference>
<name>A0ABR1PGC5_DIAER</name>
<comment type="caution">
    <text evidence="3">The sequence shown here is derived from an EMBL/GenBank/DDBJ whole genome shotgun (WGS) entry which is preliminary data.</text>
</comment>
<evidence type="ECO:0000256" key="1">
    <source>
        <dbReference type="ARBA" id="ARBA00022737"/>
    </source>
</evidence>
<protein>
    <recommendedName>
        <fullName evidence="2">Nephrocystin 3-like N-terminal domain-containing protein</fullName>
    </recommendedName>
</protein>
<dbReference type="Gene3D" id="3.40.50.300">
    <property type="entry name" value="P-loop containing nucleotide triphosphate hydrolases"/>
    <property type="match status" value="1"/>
</dbReference>
<evidence type="ECO:0000259" key="2">
    <source>
        <dbReference type="Pfam" id="PF24883"/>
    </source>
</evidence>
<dbReference type="InterPro" id="IPR056884">
    <property type="entry name" value="NPHP3-like_N"/>
</dbReference>
<dbReference type="InterPro" id="IPR027417">
    <property type="entry name" value="P-loop_NTPase"/>
</dbReference>
<dbReference type="PANTHER" id="PTHR10039:SF10">
    <property type="entry name" value="NACHT DOMAIN-CONTAINING PROTEIN"/>
    <property type="match status" value="1"/>
</dbReference>
<keyword evidence="1" id="KW-0677">Repeat</keyword>
<feature type="domain" description="Nephrocystin 3-like N-terminal" evidence="2">
    <location>
        <begin position="94"/>
        <end position="239"/>
    </location>
</feature>
<proteinExistence type="predicted"/>
<dbReference type="Proteomes" id="UP001430848">
    <property type="component" value="Unassembled WGS sequence"/>
</dbReference>
<dbReference type="PANTHER" id="PTHR10039">
    <property type="entry name" value="AMELOGENIN"/>
    <property type="match status" value="1"/>
</dbReference>